<gene>
    <name evidence="1" type="ORF">Pint_12072</name>
</gene>
<sequence length="111" mass="11940">MNDLTRYLPLHKAIFEGNLASVKQLCDLEEHALEARITVNLDTALHVAVGTGMANDIVEYLLNKMSTDQVALKNSDGNTVLSIALIAGNMEAAKLLVEKDESLNGDKNSSG</sequence>
<evidence type="ECO:0000313" key="2">
    <source>
        <dbReference type="Proteomes" id="UP001163603"/>
    </source>
</evidence>
<reference evidence="2" key="1">
    <citation type="journal article" date="2023" name="G3 (Bethesda)">
        <title>Genome assembly and association tests identify interacting loci associated with vigor, precocity, and sex in interspecific pistachio rootstocks.</title>
        <authorList>
            <person name="Palmer W."/>
            <person name="Jacygrad E."/>
            <person name="Sagayaradj S."/>
            <person name="Cavanaugh K."/>
            <person name="Han R."/>
            <person name="Bertier L."/>
            <person name="Beede B."/>
            <person name="Kafkas S."/>
            <person name="Golino D."/>
            <person name="Preece J."/>
            <person name="Michelmore R."/>
        </authorList>
    </citation>
    <scope>NUCLEOTIDE SEQUENCE [LARGE SCALE GENOMIC DNA]</scope>
</reference>
<comment type="caution">
    <text evidence="1">The sequence shown here is derived from an EMBL/GenBank/DDBJ whole genome shotgun (WGS) entry which is preliminary data.</text>
</comment>
<organism evidence="1 2">
    <name type="scientific">Pistacia integerrima</name>
    <dbReference type="NCBI Taxonomy" id="434235"/>
    <lineage>
        <taxon>Eukaryota</taxon>
        <taxon>Viridiplantae</taxon>
        <taxon>Streptophyta</taxon>
        <taxon>Embryophyta</taxon>
        <taxon>Tracheophyta</taxon>
        <taxon>Spermatophyta</taxon>
        <taxon>Magnoliopsida</taxon>
        <taxon>eudicotyledons</taxon>
        <taxon>Gunneridae</taxon>
        <taxon>Pentapetalae</taxon>
        <taxon>rosids</taxon>
        <taxon>malvids</taxon>
        <taxon>Sapindales</taxon>
        <taxon>Anacardiaceae</taxon>
        <taxon>Pistacia</taxon>
    </lineage>
</organism>
<dbReference type="EMBL" id="CM047747">
    <property type="protein sequence ID" value="KAJ0017948.1"/>
    <property type="molecule type" value="Genomic_DNA"/>
</dbReference>
<keyword evidence="2" id="KW-1185">Reference proteome</keyword>
<dbReference type="Proteomes" id="UP001163603">
    <property type="component" value="Chromosome 12"/>
</dbReference>
<protein>
    <submittedName>
        <fullName evidence="1">Uncharacterized protein</fullName>
    </submittedName>
</protein>
<name>A0ACC0XK23_9ROSI</name>
<proteinExistence type="predicted"/>
<accession>A0ACC0XK23</accession>
<evidence type="ECO:0000313" key="1">
    <source>
        <dbReference type="EMBL" id="KAJ0017948.1"/>
    </source>
</evidence>